<keyword evidence="1" id="KW-0732">Signal</keyword>
<gene>
    <name evidence="2" type="ORF">FGIG_03445</name>
</gene>
<keyword evidence="3" id="KW-1185">Reference proteome</keyword>
<comment type="caution">
    <text evidence="2">The sequence shown here is derived from an EMBL/GenBank/DDBJ whole genome shotgun (WGS) entry which is preliminary data.</text>
</comment>
<evidence type="ECO:0000313" key="3">
    <source>
        <dbReference type="Proteomes" id="UP000316759"/>
    </source>
</evidence>
<name>A0A504Z2H4_FASGI</name>
<protein>
    <recommendedName>
        <fullName evidence="4">Secreted protein</fullName>
    </recommendedName>
</protein>
<reference evidence="2 3" key="1">
    <citation type="submission" date="2019-04" db="EMBL/GenBank/DDBJ databases">
        <title>Annotation for the trematode Fasciola gigantica.</title>
        <authorList>
            <person name="Choi Y.-J."/>
        </authorList>
    </citation>
    <scope>NUCLEOTIDE SEQUENCE [LARGE SCALE GENOMIC DNA]</scope>
    <source>
        <strain evidence="2">Uganda_cow_1</strain>
    </source>
</reference>
<organism evidence="2 3">
    <name type="scientific">Fasciola gigantica</name>
    <name type="common">Giant liver fluke</name>
    <dbReference type="NCBI Taxonomy" id="46835"/>
    <lineage>
        <taxon>Eukaryota</taxon>
        <taxon>Metazoa</taxon>
        <taxon>Spiralia</taxon>
        <taxon>Lophotrochozoa</taxon>
        <taxon>Platyhelminthes</taxon>
        <taxon>Trematoda</taxon>
        <taxon>Digenea</taxon>
        <taxon>Plagiorchiida</taxon>
        <taxon>Echinostomata</taxon>
        <taxon>Echinostomatoidea</taxon>
        <taxon>Fasciolidae</taxon>
        <taxon>Fasciola</taxon>
    </lineage>
</organism>
<evidence type="ECO:0000256" key="1">
    <source>
        <dbReference type="SAM" id="SignalP"/>
    </source>
</evidence>
<proteinExistence type="predicted"/>
<evidence type="ECO:0000313" key="2">
    <source>
        <dbReference type="EMBL" id="TPP64158.1"/>
    </source>
</evidence>
<dbReference type="AlphaFoldDB" id="A0A504Z2H4"/>
<sequence length="94" mass="10130">MTTSMVPVLRALWTTSSTLWSLTPAPHPTHTTARESISALPLPANDHLDGCQVNFLSVTRATCTLINEDLVKKDGNVNSELMVVIVENGSEVSP</sequence>
<feature type="signal peptide" evidence="1">
    <location>
        <begin position="1"/>
        <end position="18"/>
    </location>
</feature>
<dbReference type="EMBL" id="SUNJ01004806">
    <property type="protein sequence ID" value="TPP64158.1"/>
    <property type="molecule type" value="Genomic_DNA"/>
</dbReference>
<evidence type="ECO:0008006" key="4">
    <source>
        <dbReference type="Google" id="ProtNLM"/>
    </source>
</evidence>
<accession>A0A504Z2H4</accession>
<dbReference type="Proteomes" id="UP000316759">
    <property type="component" value="Unassembled WGS sequence"/>
</dbReference>
<feature type="chain" id="PRO_5021246018" description="Secreted protein" evidence="1">
    <location>
        <begin position="19"/>
        <end position="94"/>
    </location>
</feature>